<dbReference type="Proteomes" id="UP000198584">
    <property type="component" value="Unassembled WGS sequence"/>
</dbReference>
<dbReference type="PROSITE" id="PS00356">
    <property type="entry name" value="HTH_LACI_1"/>
    <property type="match status" value="1"/>
</dbReference>
<dbReference type="SUPFAM" id="SSF46689">
    <property type="entry name" value="Homeodomain-like"/>
    <property type="match status" value="1"/>
</dbReference>
<name>A0A1H4F4A4_9BACI</name>
<evidence type="ECO:0000256" key="3">
    <source>
        <dbReference type="ARBA" id="ARBA00023163"/>
    </source>
</evidence>
<dbReference type="InterPro" id="IPR047640">
    <property type="entry name" value="RpiR-like"/>
</dbReference>
<keyword evidence="2 5" id="KW-0238">DNA-binding</keyword>
<dbReference type="Gene3D" id="1.10.10.10">
    <property type="entry name" value="Winged helix-like DNA-binding domain superfamily/Winged helix DNA-binding domain"/>
    <property type="match status" value="1"/>
</dbReference>
<evidence type="ECO:0000256" key="1">
    <source>
        <dbReference type="ARBA" id="ARBA00023015"/>
    </source>
</evidence>
<dbReference type="GO" id="GO:0097367">
    <property type="term" value="F:carbohydrate derivative binding"/>
    <property type="evidence" value="ECO:0007669"/>
    <property type="project" value="InterPro"/>
</dbReference>
<dbReference type="AlphaFoldDB" id="A0A1H4F4A4"/>
<dbReference type="GO" id="GO:0003700">
    <property type="term" value="F:DNA-binding transcription factor activity"/>
    <property type="evidence" value="ECO:0007669"/>
    <property type="project" value="InterPro"/>
</dbReference>
<keyword evidence="6" id="KW-1185">Reference proteome</keyword>
<dbReference type="CDD" id="cd05013">
    <property type="entry name" value="SIS_RpiR"/>
    <property type="match status" value="1"/>
</dbReference>
<dbReference type="PANTHER" id="PTHR30514">
    <property type="entry name" value="GLUCOKINASE"/>
    <property type="match status" value="1"/>
</dbReference>
<evidence type="ECO:0000259" key="4">
    <source>
        <dbReference type="PROSITE" id="PS51071"/>
    </source>
</evidence>
<evidence type="ECO:0000313" key="6">
    <source>
        <dbReference type="Proteomes" id="UP000198584"/>
    </source>
</evidence>
<dbReference type="PROSITE" id="PS51071">
    <property type="entry name" value="HTH_RPIR"/>
    <property type="match status" value="1"/>
</dbReference>
<dbReference type="InterPro" id="IPR036388">
    <property type="entry name" value="WH-like_DNA-bd_sf"/>
</dbReference>
<dbReference type="OrthoDB" id="2405129at2"/>
<proteinExistence type="predicted"/>
<accession>A0A1H4F4A4</accession>
<dbReference type="GO" id="GO:0003677">
    <property type="term" value="F:DNA binding"/>
    <property type="evidence" value="ECO:0007669"/>
    <property type="project" value="UniProtKB-KW"/>
</dbReference>
<protein>
    <submittedName>
        <fullName evidence="5">DNA-binding transcriptional regulator, MurR/RpiR family, contains HTH and SIS domains</fullName>
    </submittedName>
</protein>
<gene>
    <name evidence="5" type="ORF">SAMN05421743_110100</name>
</gene>
<dbReference type="GO" id="GO:1901135">
    <property type="term" value="P:carbohydrate derivative metabolic process"/>
    <property type="evidence" value="ECO:0007669"/>
    <property type="project" value="InterPro"/>
</dbReference>
<feature type="domain" description="HTH rpiR-type" evidence="4">
    <location>
        <begin position="6"/>
        <end position="82"/>
    </location>
</feature>
<keyword evidence="1" id="KW-0805">Transcription regulation</keyword>
<dbReference type="Pfam" id="PF01380">
    <property type="entry name" value="SIS"/>
    <property type="match status" value="1"/>
</dbReference>
<dbReference type="InterPro" id="IPR009057">
    <property type="entry name" value="Homeodomain-like_sf"/>
</dbReference>
<dbReference type="RefSeq" id="WP_093045417.1">
    <property type="nucleotide sequence ID" value="NZ_FNQR01000010.1"/>
</dbReference>
<reference evidence="5 6" key="1">
    <citation type="submission" date="2016-10" db="EMBL/GenBank/DDBJ databases">
        <authorList>
            <person name="de Groot N.N."/>
        </authorList>
    </citation>
    <scope>NUCLEOTIDE SEQUENCE [LARGE SCALE GENOMIC DNA]</scope>
    <source>
        <strain evidence="5 6">CCM7597</strain>
    </source>
</reference>
<dbReference type="SUPFAM" id="SSF53697">
    <property type="entry name" value="SIS domain"/>
    <property type="match status" value="1"/>
</dbReference>
<dbReference type="STRING" id="571932.SAMN05421743_110100"/>
<dbReference type="InterPro" id="IPR000281">
    <property type="entry name" value="HTH_RpiR"/>
</dbReference>
<organism evidence="5 6">
    <name type="scientific">Thalassobacillus cyri</name>
    <dbReference type="NCBI Taxonomy" id="571932"/>
    <lineage>
        <taxon>Bacteria</taxon>
        <taxon>Bacillati</taxon>
        <taxon>Bacillota</taxon>
        <taxon>Bacilli</taxon>
        <taxon>Bacillales</taxon>
        <taxon>Bacillaceae</taxon>
        <taxon>Thalassobacillus</taxon>
    </lineage>
</organism>
<dbReference type="InterPro" id="IPR035472">
    <property type="entry name" value="RpiR-like_SIS"/>
</dbReference>
<dbReference type="Gene3D" id="3.40.50.10490">
    <property type="entry name" value="Glucose-6-phosphate isomerase like protein, domain 1"/>
    <property type="match status" value="1"/>
</dbReference>
<dbReference type="EMBL" id="FNQR01000010">
    <property type="protein sequence ID" value="SEA91598.1"/>
    <property type="molecule type" value="Genomic_DNA"/>
</dbReference>
<sequence>MGKYKENILDYIISNKSRLTKKQQLLCDYVLENHKDIGLMTVKELAEKANVGKTTVLRFVQELGYDSFFELKKEFHEVQKDYSDKWENVQHSFLEVQGDNVNKTLYSVWQEVLKVMDNSLNPQLLENFETAIELLENAKTINLLGSRPYRAIAIYTEALIGEFDSRVRQLSHDGDAIIDRVLQFDEDDVLVIFTFSPYSQRDIDAAELAYQQNASIILITDYLSCPITSKANVVLKLESSDRYYTLVPMLGLVEAMVIELGRRQSGNSVRRIKKLVNTLREKNYITD</sequence>
<dbReference type="PANTHER" id="PTHR30514:SF18">
    <property type="entry name" value="RPIR-FAMILY TRANSCRIPTIONAL REGULATOR"/>
    <property type="match status" value="1"/>
</dbReference>
<evidence type="ECO:0000313" key="5">
    <source>
        <dbReference type="EMBL" id="SEA91598.1"/>
    </source>
</evidence>
<keyword evidence="3" id="KW-0804">Transcription</keyword>
<dbReference type="Pfam" id="PF01418">
    <property type="entry name" value="HTH_6"/>
    <property type="match status" value="1"/>
</dbReference>
<dbReference type="InterPro" id="IPR046348">
    <property type="entry name" value="SIS_dom_sf"/>
</dbReference>
<evidence type="ECO:0000256" key="2">
    <source>
        <dbReference type="ARBA" id="ARBA00023125"/>
    </source>
</evidence>
<dbReference type="InterPro" id="IPR001347">
    <property type="entry name" value="SIS_dom"/>
</dbReference>